<dbReference type="InterPro" id="IPR014030">
    <property type="entry name" value="Ketoacyl_synth_N"/>
</dbReference>
<feature type="non-terminal residue" evidence="5">
    <location>
        <position position="301"/>
    </location>
</feature>
<dbReference type="SMART" id="SM00825">
    <property type="entry name" value="PKS_KS"/>
    <property type="match status" value="1"/>
</dbReference>
<reference evidence="6" key="1">
    <citation type="journal article" date="2019" name="Int. J. Syst. Evol. Microbiol.">
        <title>The Global Catalogue of Microorganisms (GCM) 10K type strain sequencing project: providing services to taxonomists for standard genome sequencing and annotation.</title>
        <authorList>
            <consortium name="The Broad Institute Genomics Platform"/>
            <consortium name="The Broad Institute Genome Sequencing Center for Infectious Disease"/>
            <person name="Wu L."/>
            <person name="Ma J."/>
        </authorList>
    </citation>
    <scope>NUCLEOTIDE SEQUENCE [LARGE SCALE GENOMIC DNA]</scope>
    <source>
        <strain evidence="6">JCM 9371</strain>
    </source>
</reference>
<dbReference type="Gene3D" id="3.40.47.10">
    <property type="match status" value="1"/>
</dbReference>
<dbReference type="PROSITE" id="PS52004">
    <property type="entry name" value="KS3_2"/>
    <property type="match status" value="1"/>
</dbReference>
<evidence type="ECO:0000259" key="4">
    <source>
        <dbReference type="PROSITE" id="PS52004"/>
    </source>
</evidence>
<organism evidence="5 6">
    <name type="scientific">Actinomadura fibrosa</name>
    <dbReference type="NCBI Taxonomy" id="111802"/>
    <lineage>
        <taxon>Bacteria</taxon>
        <taxon>Bacillati</taxon>
        <taxon>Actinomycetota</taxon>
        <taxon>Actinomycetes</taxon>
        <taxon>Streptosporangiales</taxon>
        <taxon>Thermomonosporaceae</taxon>
        <taxon>Actinomadura</taxon>
    </lineage>
</organism>
<dbReference type="Pfam" id="PF08990">
    <property type="entry name" value="Docking"/>
    <property type="match status" value="1"/>
</dbReference>
<dbReference type="PANTHER" id="PTHR43775:SF51">
    <property type="entry name" value="INACTIVE PHENOLPHTHIOCEROL SYNTHESIS POLYKETIDE SYNTHASE TYPE I PKS1-RELATED"/>
    <property type="match status" value="1"/>
</dbReference>
<dbReference type="SUPFAM" id="SSF53901">
    <property type="entry name" value="Thiolase-like"/>
    <property type="match status" value="1"/>
</dbReference>
<evidence type="ECO:0000256" key="3">
    <source>
        <dbReference type="ARBA" id="ARBA00023268"/>
    </source>
</evidence>
<evidence type="ECO:0000256" key="2">
    <source>
        <dbReference type="ARBA" id="ARBA00022679"/>
    </source>
</evidence>
<dbReference type="RefSeq" id="WP_378323026.1">
    <property type="nucleotide sequence ID" value="NZ_JBHTGP010000009.1"/>
</dbReference>
<dbReference type="InterPro" id="IPR016039">
    <property type="entry name" value="Thiolase-like"/>
</dbReference>
<dbReference type="InterPro" id="IPR020841">
    <property type="entry name" value="PKS_Beta-ketoAc_synthase_dom"/>
</dbReference>
<protein>
    <submittedName>
        <fullName evidence="5">Beta-ketoacyl synthase N-terminal-like domain-containing protein</fullName>
    </submittedName>
</protein>
<dbReference type="Pfam" id="PF00109">
    <property type="entry name" value="ketoacyl-synt"/>
    <property type="match status" value="1"/>
</dbReference>
<dbReference type="InterPro" id="IPR036299">
    <property type="entry name" value="Polyketide_synth_docking_sf"/>
</dbReference>
<name>A0ABW2XL03_9ACTN</name>
<comment type="caution">
    <text evidence="5">The sequence shown here is derived from an EMBL/GenBank/DDBJ whole genome shotgun (WGS) entry which is preliminary data.</text>
</comment>
<proteinExistence type="predicted"/>
<dbReference type="Proteomes" id="UP001597063">
    <property type="component" value="Unassembled WGS sequence"/>
</dbReference>
<dbReference type="CDD" id="cd00833">
    <property type="entry name" value="PKS"/>
    <property type="match status" value="1"/>
</dbReference>
<evidence type="ECO:0000256" key="1">
    <source>
        <dbReference type="ARBA" id="ARBA00001957"/>
    </source>
</evidence>
<comment type="cofactor">
    <cofactor evidence="1">
        <name>pantetheine 4'-phosphate</name>
        <dbReference type="ChEBI" id="CHEBI:47942"/>
    </cofactor>
</comment>
<dbReference type="PANTHER" id="PTHR43775">
    <property type="entry name" value="FATTY ACID SYNTHASE"/>
    <property type="match status" value="1"/>
</dbReference>
<feature type="domain" description="Ketosynthase family 3 (KS3)" evidence="4">
    <location>
        <begin position="33"/>
        <end position="301"/>
    </location>
</feature>
<evidence type="ECO:0000313" key="5">
    <source>
        <dbReference type="EMBL" id="MFD0686284.1"/>
    </source>
</evidence>
<dbReference type="InterPro" id="IPR018201">
    <property type="entry name" value="Ketoacyl_synth_AS"/>
</dbReference>
<dbReference type="InterPro" id="IPR015083">
    <property type="entry name" value="NorB/c/GfsB-D-like_docking"/>
</dbReference>
<evidence type="ECO:0000313" key="6">
    <source>
        <dbReference type="Proteomes" id="UP001597063"/>
    </source>
</evidence>
<keyword evidence="2" id="KW-0808">Transferase</keyword>
<accession>A0ABW2XL03</accession>
<dbReference type="EMBL" id="JBHTGP010000009">
    <property type="protein sequence ID" value="MFD0686284.1"/>
    <property type="molecule type" value="Genomic_DNA"/>
</dbReference>
<dbReference type="InterPro" id="IPR050091">
    <property type="entry name" value="PKS_NRPS_Biosynth_Enz"/>
</dbReference>
<sequence length="301" mass="31949">MADEERLRTYLRRATSDLREARSRLRDAEAARTEPIAIIGMGCRFPGGVESPDDLWELVAAGRDAITEFPTDRGWDLDALYHPDPDHPGTSYTRHGGFLHNAADFDAAFFGISPREALATDPQQRQLLEIAWETFENAGIAPDAVRGTATGVYAGVIDHKYLSCPQRPPEDVEGHLATGTMGSLASGRIAYSLGLAGPAMTLDTACSSSLVAVHLACQALRGGECSLALAGGATVMATPVPFIEFSRQRGLAPDGRCKPFSASADGTAWGEGAGLILLERLADAERNGHHILAVIPGSAIN</sequence>
<keyword evidence="3" id="KW-0511">Multifunctional enzyme</keyword>
<keyword evidence="6" id="KW-1185">Reference proteome</keyword>
<dbReference type="PROSITE" id="PS00606">
    <property type="entry name" value="KS3_1"/>
    <property type="match status" value="1"/>
</dbReference>
<gene>
    <name evidence="5" type="ORF">ACFQZM_17425</name>
</gene>
<dbReference type="SUPFAM" id="SSF101173">
    <property type="entry name" value="Docking domain B of the erythromycin polyketide synthase (DEBS)"/>
    <property type="match status" value="1"/>
</dbReference>